<evidence type="ECO:0000256" key="6">
    <source>
        <dbReference type="ARBA" id="ARBA00023002"/>
    </source>
</evidence>
<keyword evidence="4" id="KW-0479">Metal-binding</keyword>
<evidence type="ECO:0000256" key="1">
    <source>
        <dbReference type="ARBA" id="ARBA00004141"/>
    </source>
</evidence>
<dbReference type="GO" id="GO:0006784">
    <property type="term" value="P:heme A biosynthetic process"/>
    <property type="evidence" value="ECO:0007669"/>
    <property type="project" value="InterPro"/>
</dbReference>
<dbReference type="PANTHER" id="PTHR35457:SF1">
    <property type="entry name" value="HEME A SYNTHASE"/>
    <property type="match status" value="1"/>
</dbReference>
<evidence type="ECO:0000256" key="2">
    <source>
        <dbReference type="ARBA" id="ARBA00022475"/>
    </source>
</evidence>
<evidence type="ECO:0000256" key="3">
    <source>
        <dbReference type="ARBA" id="ARBA00022692"/>
    </source>
</evidence>
<feature type="transmembrane region" description="Helical" evidence="12">
    <location>
        <begin position="180"/>
        <end position="201"/>
    </location>
</feature>
<feature type="transmembrane region" description="Helical" evidence="12">
    <location>
        <begin position="281"/>
        <end position="302"/>
    </location>
</feature>
<accession>A0A512T2M5</accession>
<dbReference type="GO" id="GO:0016020">
    <property type="term" value="C:membrane"/>
    <property type="evidence" value="ECO:0007669"/>
    <property type="project" value="UniProtKB-SubCell"/>
</dbReference>
<reference evidence="13 14" key="1">
    <citation type="submission" date="2019-07" db="EMBL/GenBank/DDBJ databases">
        <title>Whole genome shotgun sequence of Knoellia locipacati NBRC 109775.</title>
        <authorList>
            <person name="Hosoyama A."/>
            <person name="Uohara A."/>
            <person name="Ohji S."/>
            <person name="Ichikawa N."/>
        </authorList>
    </citation>
    <scope>NUCLEOTIDE SEQUENCE [LARGE SCALE GENOMIC DNA]</scope>
    <source>
        <strain evidence="13 14">NBRC 109775</strain>
    </source>
</reference>
<dbReference type="AlphaFoldDB" id="A0A512T2M5"/>
<evidence type="ECO:0000256" key="9">
    <source>
        <dbReference type="ARBA" id="ARBA00023136"/>
    </source>
</evidence>
<keyword evidence="2" id="KW-1003">Cell membrane</keyword>
<feature type="transmembrane region" description="Helical" evidence="12">
    <location>
        <begin position="254"/>
        <end position="275"/>
    </location>
</feature>
<comment type="caution">
    <text evidence="13">The sequence shown here is derived from an EMBL/GenBank/DDBJ whole genome shotgun (WGS) entry which is preliminary data.</text>
</comment>
<evidence type="ECO:0000256" key="10">
    <source>
        <dbReference type="ARBA" id="ARBA00023157"/>
    </source>
</evidence>
<gene>
    <name evidence="13" type="ORF">KLO01_24940</name>
</gene>
<feature type="transmembrane region" description="Helical" evidence="12">
    <location>
        <begin position="86"/>
        <end position="105"/>
    </location>
</feature>
<evidence type="ECO:0000256" key="8">
    <source>
        <dbReference type="ARBA" id="ARBA00023133"/>
    </source>
</evidence>
<feature type="transmembrane region" description="Helical" evidence="12">
    <location>
        <begin position="139"/>
        <end position="160"/>
    </location>
</feature>
<dbReference type="Pfam" id="PF02628">
    <property type="entry name" value="COX15-CtaA"/>
    <property type="match status" value="1"/>
</dbReference>
<evidence type="ECO:0000256" key="12">
    <source>
        <dbReference type="SAM" id="Phobius"/>
    </source>
</evidence>
<protein>
    <submittedName>
        <fullName evidence="13">Cytochrome b561</fullName>
    </submittedName>
</protein>
<keyword evidence="3 12" id="KW-0812">Transmembrane</keyword>
<evidence type="ECO:0000256" key="7">
    <source>
        <dbReference type="ARBA" id="ARBA00023004"/>
    </source>
</evidence>
<proteinExistence type="predicted"/>
<evidence type="ECO:0000313" key="14">
    <source>
        <dbReference type="Proteomes" id="UP000321793"/>
    </source>
</evidence>
<dbReference type="GO" id="GO:0046872">
    <property type="term" value="F:metal ion binding"/>
    <property type="evidence" value="ECO:0007669"/>
    <property type="project" value="UniProtKB-KW"/>
</dbReference>
<keyword evidence="8" id="KW-0350">Heme biosynthesis</keyword>
<feature type="transmembrane region" description="Helical" evidence="12">
    <location>
        <begin position="27"/>
        <end position="47"/>
    </location>
</feature>
<dbReference type="EMBL" id="BKBA01000009">
    <property type="protein sequence ID" value="GEQ14447.1"/>
    <property type="molecule type" value="Genomic_DNA"/>
</dbReference>
<keyword evidence="5 12" id="KW-1133">Transmembrane helix</keyword>
<dbReference type="InterPro" id="IPR050450">
    <property type="entry name" value="COX15/CtaA_HemeA_synthase"/>
</dbReference>
<dbReference type="GO" id="GO:0016491">
    <property type="term" value="F:oxidoreductase activity"/>
    <property type="evidence" value="ECO:0007669"/>
    <property type="project" value="UniProtKB-KW"/>
</dbReference>
<dbReference type="PANTHER" id="PTHR35457">
    <property type="entry name" value="HEME A SYNTHASE"/>
    <property type="match status" value="1"/>
</dbReference>
<comment type="pathway">
    <text evidence="11">Porphyrin-containing compound metabolism.</text>
</comment>
<evidence type="ECO:0000256" key="5">
    <source>
        <dbReference type="ARBA" id="ARBA00022989"/>
    </source>
</evidence>
<feature type="transmembrane region" description="Helical" evidence="12">
    <location>
        <begin position="112"/>
        <end position="133"/>
    </location>
</feature>
<evidence type="ECO:0000313" key="13">
    <source>
        <dbReference type="EMBL" id="GEQ14447.1"/>
    </source>
</evidence>
<sequence length="310" mass="32739">MPGVGAHGSLAYPAGVRKPIPRIHRHILLANLVAQVGIIVSGGLVRLTGSGLGCPTWPECVPGSYVPVREQAEGIHKVIEFGNRTLTSVLTVVAILAVWAVWKWTPVRRLKIAAVTVLVGVAVQALLGGVTVLTELHPVTVAAHFLVSASLVAAAAYLWFVRDEGDGEPRLLVHDLVRRVAWLTCGVAAVVLTLGTVVTGSGPHSGDADAPARFGFDPRTISWLHADAVMLFIGLVVAVWLATRLSSAPRSVGTAWRTVLLVTLAQGLIGYVQYLTDLPEVLVLTHMFGAAALVVALTNGIVSLREIAQD</sequence>
<evidence type="ECO:0000256" key="4">
    <source>
        <dbReference type="ARBA" id="ARBA00022723"/>
    </source>
</evidence>
<keyword evidence="9 12" id="KW-0472">Membrane</keyword>
<keyword evidence="10" id="KW-1015">Disulfide bond</keyword>
<keyword evidence="7" id="KW-0408">Iron</keyword>
<dbReference type="InterPro" id="IPR003780">
    <property type="entry name" value="COX15/CtaA_fam"/>
</dbReference>
<feature type="transmembrane region" description="Helical" evidence="12">
    <location>
        <begin position="221"/>
        <end position="242"/>
    </location>
</feature>
<name>A0A512T2M5_9MICO</name>
<keyword evidence="6" id="KW-0560">Oxidoreductase</keyword>
<keyword evidence="14" id="KW-1185">Reference proteome</keyword>
<comment type="subcellular location">
    <subcellularLocation>
        <location evidence="1">Membrane</location>
        <topology evidence="1">Multi-pass membrane protein</topology>
    </subcellularLocation>
</comment>
<organism evidence="13 14">
    <name type="scientific">Knoellia locipacati</name>
    <dbReference type="NCBI Taxonomy" id="882824"/>
    <lineage>
        <taxon>Bacteria</taxon>
        <taxon>Bacillati</taxon>
        <taxon>Actinomycetota</taxon>
        <taxon>Actinomycetes</taxon>
        <taxon>Micrococcales</taxon>
        <taxon>Intrasporangiaceae</taxon>
        <taxon>Knoellia</taxon>
    </lineage>
</organism>
<evidence type="ECO:0000256" key="11">
    <source>
        <dbReference type="ARBA" id="ARBA00023444"/>
    </source>
</evidence>
<dbReference type="Proteomes" id="UP000321793">
    <property type="component" value="Unassembled WGS sequence"/>
</dbReference>